<comment type="caution">
    <text evidence="1">The sequence shown here is derived from an EMBL/GenBank/DDBJ whole genome shotgun (WGS) entry which is preliminary data.</text>
</comment>
<evidence type="ECO:0000313" key="2">
    <source>
        <dbReference type="Proteomes" id="UP000636709"/>
    </source>
</evidence>
<dbReference type="EMBL" id="JACEFO010001778">
    <property type="protein sequence ID" value="KAF8703426.1"/>
    <property type="molecule type" value="Genomic_DNA"/>
</dbReference>
<name>A0A835BLC6_9POAL</name>
<sequence>MAPPGPWSGIPTELLLAITDTLRHLESYCRARAVCAARLPPIPSLVTVTTTPPGAPLPLRPPRPDVSAPFLPVERLFPLTTNPRDGRCVGSSNGWLAIDSRPRSMGI</sequence>
<keyword evidence="2" id="KW-1185">Reference proteome</keyword>
<dbReference type="PANTHER" id="PTHR34708:SF4">
    <property type="entry name" value="DUF295 DOMAIN-CONTAINING PROTEIN"/>
    <property type="match status" value="1"/>
</dbReference>
<accession>A0A835BLC6</accession>
<dbReference type="PANTHER" id="PTHR34708">
    <property type="entry name" value="OS07G0440000 PROTEIN"/>
    <property type="match status" value="1"/>
</dbReference>
<gene>
    <name evidence="1" type="ORF">HU200_032231</name>
</gene>
<dbReference type="AlphaFoldDB" id="A0A835BLC6"/>
<evidence type="ECO:0000313" key="1">
    <source>
        <dbReference type="EMBL" id="KAF8703426.1"/>
    </source>
</evidence>
<organism evidence="1 2">
    <name type="scientific">Digitaria exilis</name>
    <dbReference type="NCBI Taxonomy" id="1010633"/>
    <lineage>
        <taxon>Eukaryota</taxon>
        <taxon>Viridiplantae</taxon>
        <taxon>Streptophyta</taxon>
        <taxon>Embryophyta</taxon>
        <taxon>Tracheophyta</taxon>
        <taxon>Spermatophyta</taxon>
        <taxon>Magnoliopsida</taxon>
        <taxon>Liliopsida</taxon>
        <taxon>Poales</taxon>
        <taxon>Poaceae</taxon>
        <taxon>PACMAD clade</taxon>
        <taxon>Panicoideae</taxon>
        <taxon>Panicodae</taxon>
        <taxon>Paniceae</taxon>
        <taxon>Anthephorinae</taxon>
        <taxon>Digitaria</taxon>
    </lineage>
</organism>
<reference evidence="1" key="1">
    <citation type="submission" date="2020-07" db="EMBL/GenBank/DDBJ databases">
        <title>Genome sequence and genetic diversity analysis of an under-domesticated orphan crop, white fonio (Digitaria exilis).</title>
        <authorList>
            <person name="Bennetzen J.L."/>
            <person name="Chen S."/>
            <person name="Ma X."/>
            <person name="Wang X."/>
            <person name="Yssel A.E.J."/>
            <person name="Chaluvadi S.R."/>
            <person name="Johnson M."/>
            <person name="Gangashetty P."/>
            <person name="Hamidou F."/>
            <person name="Sanogo M.D."/>
            <person name="Zwaenepoel A."/>
            <person name="Wallace J."/>
            <person name="Van De Peer Y."/>
            <person name="Van Deynze A."/>
        </authorList>
    </citation>
    <scope>NUCLEOTIDE SEQUENCE</scope>
    <source>
        <tissue evidence="1">Leaves</tissue>
    </source>
</reference>
<dbReference type="Proteomes" id="UP000636709">
    <property type="component" value="Unassembled WGS sequence"/>
</dbReference>
<dbReference type="Gramene" id="Dexi7B01G0010510.1">
    <property type="protein sequence ID" value="Dexi7B01G0010510.1:cds"/>
    <property type="gene ID" value="Dexi7B01G0010510"/>
</dbReference>
<protein>
    <submittedName>
        <fullName evidence="1">Uncharacterized protein</fullName>
    </submittedName>
</protein>
<proteinExistence type="predicted"/>